<reference evidence="5 6" key="1">
    <citation type="submission" date="2016-10" db="EMBL/GenBank/DDBJ databases">
        <authorList>
            <person name="de Groot N.N."/>
        </authorList>
    </citation>
    <scope>NUCLEOTIDE SEQUENCE [LARGE SCALE GENOMIC DNA]</scope>
    <source>
        <strain evidence="5 6">CPCC 202699</strain>
    </source>
</reference>
<sequence length="215" mass="23538">MSAERHSLVGQRTPSALADTRTRQPAVRVSDDVLLNAARKCVLAVGVRRTTLAEIARTAKVSRMTLYRRFPDVRSVLAALMTREFGELLRRASAEGSDAPTARERLVVIASAGVRALSADQLFRTLLDVDPELVLPYIVARFGQTQQFAEQVLRSLLEAGHADGSVRAADLMTQARSILLIVQSYAFSLRPATTDVNENALLAEFSHILDASLRP</sequence>
<dbReference type="GO" id="GO:0000976">
    <property type="term" value="F:transcription cis-regulatory region binding"/>
    <property type="evidence" value="ECO:0007669"/>
    <property type="project" value="TreeGrafter"/>
</dbReference>
<protein>
    <submittedName>
        <fullName evidence="5">DNA-binding transcriptional regulator, AcrR family</fullName>
    </submittedName>
</protein>
<accession>A0A1H2Y834</accession>
<dbReference type="GO" id="GO:0003700">
    <property type="term" value="F:DNA-binding transcription factor activity"/>
    <property type="evidence" value="ECO:0007669"/>
    <property type="project" value="TreeGrafter"/>
</dbReference>
<dbReference type="AlphaFoldDB" id="A0A1H2Y834"/>
<proteinExistence type="predicted"/>
<evidence type="ECO:0000259" key="4">
    <source>
        <dbReference type="PROSITE" id="PS50977"/>
    </source>
</evidence>
<dbReference type="PANTHER" id="PTHR30055">
    <property type="entry name" value="HTH-TYPE TRANSCRIPTIONAL REGULATOR RUTR"/>
    <property type="match status" value="1"/>
</dbReference>
<gene>
    <name evidence="5" type="ORF">SAMN05421504_10247</name>
</gene>
<feature type="domain" description="HTH tetR-type" evidence="4">
    <location>
        <begin position="28"/>
        <end position="88"/>
    </location>
</feature>
<evidence type="ECO:0000313" key="5">
    <source>
        <dbReference type="EMBL" id="SDX01373.1"/>
    </source>
</evidence>
<dbReference type="Pfam" id="PF00440">
    <property type="entry name" value="TetR_N"/>
    <property type="match status" value="1"/>
</dbReference>
<evidence type="ECO:0000256" key="2">
    <source>
        <dbReference type="PROSITE-ProRule" id="PRU00335"/>
    </source>
</evidence>
<dbReference type="OrthoDB" id="3267320at2"/>
<evidence type="ECO:0000256" key="1">
    <source>
        <dbReference type="ARBA" id="ARBA00023125"/>
    </source>
</evidence>
<dbReference type="RefSeq" id="WP_091287990.1">
    <property type="nucleotide sequence ID" value="NZ_FNON01000002.1"/>
</dbReference>
<dbReference type="SUPFAM" id="SSF46689">
    <property type="entry name" value="Homeodomain-like"/>
    <property type="match status" value="1"/>
</dbReference>
<feature type="region of interest" description="Disordered" evidence="3">
    <location>
        <begin position="1"/>
        <end position="22"/>
    </location>
</feature>
<organism evidence="5 6">
    <name type="scientific">Amycolatopsis xylanica</name>
    <dbReference type="NCBI Taxonomy" id="589385"/>
    <lineage>
        <taxon>Bacteria</taxon>
        <taxon>Bacillati</taxon>
        <taxon>Actinomycetota</taxon>
        <taxon>Actinomycetes</taxon>
        <taxon>Pseudonocardiales</taxon>
        <taxon>Pseudonocardiaceae</taxon>
        <taxon>Amycolatopsis</taxon>
    </lineage>
</organism>
<dbReference type="Proteomes" id="UP000199515">
    <property type="component" value="Unassembled WGS sequence"/>
</dbReference>
<dbReference type="InterPro" id="IPR050109">
    <property type="entry name" value="HTH-type_TetR-like_transc_reg"/>
</dbReference>
<dbReference type="InterPro" id="IPR001647">
    <property type="entry name" value="HTH_TetR"/>
</dbReference>
<dbReference type="STRING" id="589385.SAMN05421504_10247"/>
<dbReference type="PANTHER" id="PTHR30055:SF153">
    <property type="entry name" value="HTH-TYPE TRANSCRIPTIONAL REPRESSOR RV3405C"/>
    <property type="match status" value="1"/>
</dbReference>
<dbReference type="EMBL" id="FNON01000002">
    <property type="protein sequence ID" value="SDX01373.1"/>
    <property type="molecule type" value="Genomic_DNA"/>
</dbReference>
<dbReference type="Gene3D" id="1.10.10.60">
    <property type="entry name" value="Homeodomain-like"/>
    <property type="match status" value="1"/>
</dbReference>
<dbReference type="PROSITE" id="PS50977">
    <property type="entry name" value="HTH_TETR_2"/>
    <property type="match status" value="1"/>
</dbReference>
<keyword evidence="6" id="KW-1185">Reference proteome</keyword>
<name>A0A1H2Y834_9PSEU</name>
<feature type="DNA-binding region" description="H-T-H motif" evidence="2">
    <location>
        <begin position="51"/>
        <end position="70"/>
    </location>
</feature>
<dbReference type="InterPro" id="IPR009057">
    <property type="entry name" value="Homeodomain-like_sf"/>
</dbReference>
<evidence type="ECO:0000256" key="3">
    <source>
        <dbReference type="SAM" id="MobiDB-lite"/>
    </source>
</evidence>
<keyword evidence="1 2" id="KW-0238">DNA-binding</keyword>
<evidence type="ECO:0000313" key="6">
    <source>
        <dbReference type="Proteomes" id="UP000199515"/>
    </source>
</evidence>
<dbReference type="Gene3D" id="1.10.357.10">
    <property type="entry name" value="Tetracycline Repressor, domain 2"/>
    <property type="match status" value="1"/>
</dbReference>